<organism evidence="2 3">
    <name type="scientific">Scytonema hofmannii PCC 7110</name>
    <dbReference type="NCBI Taxonomy" id="128403"/>
    <lineage>
        <taxon>Bacteria</taxon>
        <taxon>Bacillati</taxon>
        <taxon>Cyanobacteriota</taxon>
        <taxon>Cyanophyceae</taxon>
        <taxon>Nostocales</taxon>
        <taxon>Scytonemataceae</taxon>
        <taxon>Scytonema</taxon>
    </lineage>
</organism>
<accession>A0A139X435</accession>
<name>A0A139X435_9CYAN</name>
<dbReference type="STRING" id="128403.WA1_32650"/>
<reference evidence="2 3" key="1">
    <citation type="journal article" date="2013" name="Genome Biol. Evol.">
        <title>Genomes of Stigonematalean cyanobacteria (subsection V) and the evolution of oxygenic photosynthesis from prokaryotes to plastids.</title>
        <authorList>
            <person name="Dagan T."/>
            <person name="Roettger M."/>
            <person name="Stucken K."/>
            <person name="Landan G."/>
            <person name="Koch R."/>
            <person name="Major P."/>
            <person name="Gould S.B."/>
            <person name="Goremykin V.V."/>
            <person name="Rippka R."/>
            <person name="Tandeau de Marsac N."/>
            <person name="Gugger M."/>
            <person name="Lockhart P.J."/>
            <person name="Allen J.F."/>
            <person name="Brune I."/>
            <person name="Maus I."/>
            <person name="Puhler A."/>
            <person name="Martin W.F."/>
        </authorList>
    </citation>
    <scope>NUCLEOTIDE SEQUENCE [LARGE SCALE GENOMIC DNA]</scope>
    <source>
        <strain evidence="2 3">PCC 7110</strain>
    </source>
</reference>
<dbReference type="Pfam" id="PF01850">
    <property type="entry name" value="PIN"/>
    <property type="match status" value="1"/>
</dbReference>
<evidence type="ECO:0000313" key="3">
    <source>
        <dbReference type="Proteomes" id="UP000076925"/>
    </source>
</evidence>
<dbReference type="Proteomes" id="UP000076925">
    <property type="component" value="Unassembled WGS sequence"/>
</dbReference>
<dbReference type="InterPro" id="IPR002716">
    <property type="entry name" value="PIN_dom"/>
</dbReference>
<keyword evidence="3" id="KW-1185">Reference proteome</keyword>
<dbReference type="RefSeq" id="WP_017747310.1">
    <property type="nucleotide sequence ID" value="NZ_KQ976354.1"/>
</dbReference>
<dbReference type="AlphaFoldDB" id="A0A139X435"/>
<feature type="domain" description="PIN" evidence="1">
    <location>
        <begin position="14"/>
        <end position="137"/>
    </location>
</feature>
<dbReference type="OrthoDB" id="8907463at2"/>
<evidence type="ECO:0000313" key="2">
    <source>
        <dbReference type="EMBL" id="KYC39471.1"/>
    </source>
</evidence>
<dbReference type="Gene3D" id="3.40.50.1010">
    <property type="entry name" value="5'-nuclease"/>
    <property type="match status" value="1"/>
</dbReference>
<dbReference type="SUPFAM" id="SSF88723">
    <property type="entry name" value="PIN domain-like"/>
    <property type="match status" value="1"/>
</dbReference>
<protein>
    <submittedName>
        <fullName evidence="2">Twitching motility protein PilT</fullName>
    </submittedName>
</protein>
<dbReference type="EMBL" id="ANNX02000035">
    <property type="protein sequence ID" value="KYC39471.1"/>
    <property type="molecule type" value="Genomic_DNA"/>
</dbReference>
<gene>
    <name evidence="2" type="ORF">WA1_32650</name>
</gene>
<proteinExistence type="predicted"/>
<evidence type="ECO:0000259" key="1">
    <source>
        <dbReference type="Pfam" id="PF01850"/>
    </source>
</evidence>
<sequence length="151" mass="16881">MNLEESLEGVTLLFLDSAPVIYFVEQNPQYFLFVRSVFERIQNGLVLGVTSPVTLAECLVHPYRLGQIRLQQNFINLLLGSNNMIFESVPDSSIAIGAAQIRAKYNLQLLDAFQIAVALAAGCEAFLTNDVIFRRITELQVLVLNDFDIAE</sequence>
<dbReference type="InterPro" id="IPR029060">
    <property type="entry name" value="PIN-like_dom_sf"/>
</dbReference>
<comment type="caution">
    <text evidence="2">The sequence shown here is derived from an EMBL/GenBank/DDBJ whole genome shotgun (WGS) entry which is preliminary data.</text>
</comment>